<dbReference type="InParanoid" id="H2ZKV5"/>
<dbReference type="InterPro" id="IPR006942">
    <property type="entry name" value="TH1"/>
</dbReference>
<dbReference type="HOGENOM" id="CLU_028060_0_0_1"/>
<dbReference type="GeneTree" id="ENSGT00390000001799"/>
<evidence type="ECO:0000256" key="3">
    <source>
        <dbReference type="ARBA" id="ARBA00022491"/>
    </source>
</evidence>
<evidence type="ECO:0008006" key="9">
    <source>
        <dbReference type="Google" id="ProtNLM"/>
    </source>
</evidence>
<dbReference type="STRING" id="51511.ENSCSAVP00000018221"/>
<proteinExistence type="inferred from homology"/>
<evidence type="ECO:0000313" key="8">
    <source>
        <dbReference type="Proteomes" id="UP000007875"/>
    </source>
</evidence>
<dbReference type="Ensembl" id="ENSCSAVT00000018419.1">
    <property type="protein sequence ID" value="ENSCSAVP00000018221.1"/>
    <property type="gene ID" value="ENSCSAVG00000010714.1"/>
</dbReference>
<evidence type="ECO:0000256" key="1">
    <source>
        <dbReference type="ARBA" id="ARBA00004123"/>
    </source>
</evidence>
<dbReference type="Proteomes" id="UP000007875">
    <property type="component" value="Unassembled WGS sequence"/>
</dbReference>
<name>H2ZKV5_CIOSA</name>
<evidence type="ECO:0000313" key="7">
    <source>
        <dbReference type="Ensembl" id="ENSCSAVP00000018221.1"/>
    </source>
</evidence>
<keyword evidence="4" id="KW-0805">Transcription regulation</keyword>
<evidence type="ECO:0000256" key="4">
    <source>
        <dbReference type="ARBA" id="ARBA00023015"/>
    </source>
</evidence>
<organism evidence="7 8">
    <name type="scientific">Ciona savignyi</name>
    <name type="common">Pacific transparent sea squirt</name>
    <dbReference type="NCBI Taxonomy" id="51511"/>
    <lineage>
        <taxon>Eukaryota</taxon>
        <taxon>Metazoa</taxon>
        <taxon>Chordata</taxon>
        <taxon>Tunicata</taxon>
        <taxon>Ascidiacea</taxon>
        <taxon>Phlebobranchia</taxon>
        <taxon>Cionidae</taxon>
        <taxon>Ciona</taxon>
    </lineage>
</organism>
<dbReference type="GO" id="GO:0032021">
    <property type="term" value="C:NELF complex"/>
    <property type="evidence" value="ECO:0007669"/>
    <property type="project" value="TreeGrafter"/>
</dbReference>
<dbReference type="GO" id="GO:0003723">
    <property type="term" value="F:RNA binding"/>
    <property type="evidence" value="ECO:0007669"/>
    <property type="project" value="TreeGrafter"/>
</dbReference>
<sequence length="595" mass="67610">MDSNIEDEAALIKSSCITEMSSKDYIMEPSIFSCLKRYFQVGGMPEKVVELLSENYSAVAQTINLLAEWLIMCGLAPTEVQDLVEDHLKDLLLKHFDPKKADTIFTDEGETPSWLESMIAHQKWRQLFYKLAEEYPDCLMLNFTIKLISDAGYQAEITNVSTACTQLEVFSRVLRTCLATILESGTEEALKRNIPEFAKMVCHAEHTYLYTQVVMAILAQNKNGGTVIRRISQEIEKYAKQKGHDVTHITLALDGATSHPRAQQCIMSMLSKSQLNPGDVTILHKLYTSDDPPPVNLLRLPLFLELFVDSLFTSKGTKINPDHKHKYIFLLAYAASVTEQRYRVEVYNKETTLTHHYPQGDRRNINCDELQQTSQAIDKVHHLVCGGKGQLELMSEIGTLYHCIRYPVVATGVLKWVEQIVSDSTYFEKQMDHTPLHLLLLDEIVSCHVLLHQEVLKLLINLFELAFSDLDTLVQLELKKTVLDRMVHLMSRGCVMPVISYIRECTDKEDTDVSLIRHFVTEVFDCNISIVGLTSVDHQPIVLDIICPPYTSDFVHMFLPIIENESITGSLRNEDGNDAVSDFIVHCKTNFIMVT</sequence>
<dbReference type="GO" id="GO:0034244">
    <property type="term" value="P:negative regulation of transcription elongation by RNA polymerase II"/>
    <property type="evidence" value="ECO:0007669"/>
    <property type="project" value="TreeGrafter"/>
</dbReference>
<keyword evidence="5" id="KW-0804">Transcription</keyword>
<comment type="similarity">
    <text evidence="2">Belongs to the NELF-D family.</text>
</comment>
<evidence type="ECO:0000256" key="2">
    <source>
        <dbReference type="ARBA" id="ARBA00005726"/>
    </source>
</evidence>
<reference evidence="8" key="1">
    <citation type="submission" date="2003-08" db="EMBL/GenBank/DDBJ databases">
        <authorList>
            <person name="Birren B."/>
            <person name="Nusbaum C."/>
            <person name="Abebe A."/>
            <person name="Abouelleil A."/>
            <person name="Adekoya E."/>
            <person name="Ait-zahra M."/>
            <person name="Allen N."/>
            <person name="Allen T."/>
            <person name="An P."/>
            <person name="Anderson M."/>
            <person name="Anderson S."/>
            <person name="Arachchi H."/>
            <person name="Armbruster J."/>
            <person name="Bachantsang P."/>
            <person name="Baldwin J."/>
            <person name="Barry A."/>
            <person name="Bayul T."/>
            <person name="Blitshsteyn B."/>
            <person name="Bloom T."/>
            <person name="Blye J."/>
            <person name="Boguslavskiy L."/>
            <person name="Borowsky M."/>
            <person name="Boukhgalter B."/>
            <person name="Brunache A."/>
            <person name="Butler J."/>
            <person name="Calixte N."/>
            <person name="Calvo S."/>
            <person name="Camarata J."/>
            <person name="Campo K."/>
            <person name="Chang J."/>
            <person name="Cheshatsang Y."/>
            <person name="Citroen M."/>
            <person name="Collymore A."/>
            <person name="Considine T."/>
            <person name="Cook A."/>
            <person name="Cooke P."/>
            <person name="Corum B."/>
            <person name="Cuomo C."/>
            <person name="David R."/>
            <person name="Dawoe T."/>
            <person name="Degray S."/>
            <person name="Dodge S."/>
            <person name="Dooley K."/>
            <person name="Dorje P."/>
            <person name="Dorjee K."/>
            <person name="Dorris L."/>
            <person name="Duffey N."/>
            <person name="Dupes A."/>
            <person name="Elkins T."/>
            <person name="Engels R."/>
            <person name="Erickson J."/>
            <person name="Farina A."/>
            <person name="Faro S."/>
            <person name="Ferreira P."/>
            <person name="Fischer H."/>
            <person name="Fitzgerald M."/>
            <person name="Foley K."/>
            <person name="Gage D."/>
            <person name="Galagan J."/>
            <person name="Gearin G."/>
            <person name="Gnerre S."/>
            <person name="Gnirke A."/>
            <person name="Goyette A."/>
            <person name="Graham J."/>
            <person name="Grandbois E."/>
            <person name="Gyaltsen K."/>
            <person name="Hafez N."/>
            <person name="Hagopian D."/>
            <person name="Hagos B."/>
            <person name="Hall J."/>
            <person name="Hatcher B."/>
            <person name="Heller A."/>
            <person name="Higgins H."/>
            <person name="Honan T."/>
            <person name="Horn A."/>
            <person name="Houde N."/>
            <person name="Hughes L."/>
            <person name="Hulme W."/>
            <person name="Husby E."/>
            <person name="Iliev I."/>
            <person name="Jaffe D."/>
            <person name="Jones C."/>
            <person name="Kamal M."/>
            <person name="Kamat A."/>
            <person name="Kamvysselis M."/>
            <person name="Karlsson E."/>
            <person name="Kells C."/>
            <person name="Kieu A."/>
            <person name="Kisner P."/>
            <person name="Kodira C."/>
            <person name="Kulbokas E."/>
            <person name="Labutti K."/>
            <person name="Lama D."/>
            <person name="Landers T."/>
            <person name="Leger J."/>
            <person name="Levine S."/>
            <person name="Lewis D."/>
            <person name="Lewis T."/>
            <person name="Lindblad-toh K."/>
            <person name="Liu X."/>
            <person name="Lokyitsang T."/>
            <person name="Lokyitsang Y."/>
            <person name="Lucien O."/>
            <person name="Lui A."/>
            <person name="Ma L.J."/>
            <person name="Mabbitt R."/>
            <person name="Macdonald J."/>
            <person name="Maclean C."/>
            <person name="Major J."/>
            <person name="Manning J."/>
            <person name="Marabella R."/>
            <person name="Maru K."/>
            <person name="Matthews C."/>
            <person name="Mauceli E."/>
            <person name="Mccarthy M."/>
            <person name="Mcdonough S."/>
            <person name="Mcghee T."/>
            <person name="Meldrim J."/>
            <person name="Meneus L."/>
            <person name="Mesirov J."/>
            <person name="Mihalev A."/>
            <person name="Mihova T."/>
            <person name="Mikkelsen T."/>
            <person name="Mlenga V."/>
            <person name="Moru K."/>
            <person name="Mozes J."/>
            <person name="Mulrain L."/>
            <person name="Munson G."/>
            <person name="Naylor J."/>
            <person name="Newes C."/>
            <person name="Nguyen C."/>
            <person name="Nguyen N."/>
            <person name="Nguyen T."/>
            <person name="Nicol R."/>
            <person name="Nielsen C."/>
            <person name="Nizzari M."/>
            <person name="Norbu C."/>
            <person name="Norbu N."/>
            <person name="O'donnell P."/>
            <person name="Okoawo O."/>
            <person name="O'leary S."/>
            <person name="Omotosho B."/>
            <person name="O'neill K."/>
            <person name="Osman S."/>
            <person name="Parker S."/>
            <person name="Perrin D."/>
            <person name="Phunkhang P."/>
            <person name="Piqani B."/>
            <person name="Purcell S."/>
            <person name="Rachupka T."/>
            <person name="Ramasamy U."/>
            <person name="Rameau R."/>
            <person name="Ray V."/>
            <person name="Raymond C."/>
            <person name="Retta R."/>
            <person name="Richardson S."/>
            <person name="Rise C."/>
            <person name="Rodriguez J."/>
            <person name="Rogers J."/>
            <person name="Rogov P."/>
            <person name="Rutman M."/>
            <person name="Schupbach R."/>
            <person name="Seaman C."/>
            <person name="Settipalli S."/>
            <person name="Sharpe T."/>
            <person name="Sheridan J."/>
            <person name="Sherpa N."/>
            <person name="Shi J."/>
            <person name="Smirnov S."/>
            <person name="Smith C."/>
            <person name="Sougnez C."/>
            <person name="Spencer B."/>
            <person name="Stalker J."/>
            <person name="Stange-thomann N."/>
            <person name="Stavropoulos S."/>
            <person name="Stetson K."/>
            <person name="Stone C."/>
            <person name="Stone S."/>
            <person name="Stubbs M."/>
            <person name="Talamas J."/>
            <person name="Tchuinga P."/>
            <person name="Tenzing P."/>
            <person name="Tesfaye S."/>
            <person name="Theodore J."/>
            <person name="Thoulutsang Y."/>
            <person name="Topham K."/>
            <person name="Towey S."/>
            <person name="Tsamla T."/>
            <person name="Tsomo N."/>
            <person name="Vallee D."/>
            <person name="Vassiliev H."/>
            <person name="Venkataraman V."/>
            <person name="Vinson J."/>
            <person name="Vo A."/>
            <person name="Wade C."/>
            <person name="Wang S."/>
            <person name="Wangchuk T."/>
            <person name="Wangdi T."/>
            <person name="Whittaker C."/>
            <person name="Wilkinson J."/>
            <person name="Wu Y."/>
            <person name="Wyman D."/>
            <person name="Yadav S."/>
            <person name="Yang S."/>
            <person name="Yang X."/>
            <person name="Yeager S."/>
            <person name="Yee E."/>
            <person name="Young G."/>
            <person name="Zainoun J."/>
            <person name="Zembeck L."/>
            <person name="Zimmer A."/>
            <person name="Zody M."/>
            <person name="Lander E."/>
        </authorList>
    </citation>
    <scope>NUCLEOTIDE SEQUENCE [LARGE SCALE GENOMIC DNA]</scope>
</reference>
<dbReference type="PANTHER" id="PTHR12144:SF0">
    <property type="entry name" value="NEGATIVE ELONGATION FACTOR C_D"/>
    <property type="match status" value="1"/>
</dbReference>
<dbReference type="FunCoup" id="H2ZKV5">
    <property type="interactions" value="328"/>
</dbReference>
<keyword evidence="8" id="KW-1185">Reference proteome</keyword>
<dbReference type="eggNOG" id="ENOG502QPUE">
    <property type="taxonomic scope" value="Eukaryota"/>
</dbReference>
<dbReference type="OMA" id="CHSEHTY"/>
<evidence type="ECO:0000256" key="5">
    <source>
        <dbReference type="ARBA" id="ARBA00023163"/>
    </source>
</evidence>
<dbReference type="Pfam" id="PF04858">
    <property type="entry name" value="TH1"/>
    <property type="match status" value="2"/>
</dbReference>
<dbReference type="AlphaFoldDB" id="H2ZKV5"/>
<evidence type="ECO:0000256" key="6">
    <source>
        <dbReference type="ARBA" id="ARBA00023242"/>
    </source>
</evidence>
<accession>H2ZKV5</accession>
<reference evidence="7" key="3">
    <citation type="submission" date="2025-09" db="UniProtKB">
        <authorList>
            <consortium name="Ensembl"/>
        </authorList>
    </citation>
    <scope>IDENTIFICATION</scope>
</reference>
<keyword evidence="3" id="KW-0678">Repressor</keyword>
<dbReference type="PANTHER" id="PTHR12144">
    <property type="entry name" value="NEGATIVE ELONGATION FACTOR D"/>
    <property type="match status" value="1"/>
</dbReference>
<keyword evidence="6" id="KW-0539">Nucleus</keyword>
<protein>
    <recommendedName>
        <fullName evidence="9">Negative elongation factor C/D</fullName>
    </recommendedName>
</protein>
<comment type="subcellular location">
    <subcellularLocation>
        <location evidence="1">Nucleus</location>
    </subcellularLocation>
</comment>
<reference evidence="7" key="2">
    <citation type="submission" date="2025-08" db="UniProtKB">
        <authorList>
            <consortium name="Ensembl"/>
        </authorList>
    </citation>
    <scope>IDENTIFICATION</scope>
</reference>